<organism evidence="1 2">
    <name type="scientific">Jutongia huaianensis</name>
    <dbReference type="NCBI Taxonomy" id="2763668"/>
    <lineage>
        <taxon>Bacteria</taxon>
        <taxon>Bacillati</taxon>
        <taxon>Bacillota</taxon>
        <taxon>Clostridia</taxon>
        <taxon>Lachnospirales</taxon>
        <taxon>Lachnospiraceae</taxon>
        <taxon>Jutongia</taxon>
    </lineage>
</organism>
<keyword evidence="1" id="KW-0282">Flagellum</keyword>
<proteinExistence type="predicted"/>
<accession>A0ABR7MYJ9</accession>
<name>A0ABR7MYJ9_9FIRM</name>
<dbReference type="Proteomes" id="UP000606193">
    <property type="component" value="Unassembled WGS sequence"/>
</dbReference>
<reference evidence="1 2" key="1">
    <citation type="submission" date="2020-08" db="EMBL/GenBank/DDBJ databases">
        <title>Genome public.</title>
        <authorList>
            <person name="Liu C."/>
            <person name="Sun Q."/>
        </authorList>
    </citation>
    <scope>NUCLEOTIDE SEQUENCE [LARGE SCALE GENOMIC DNA]</scope>
    <source>
        <strain evidence="1 2">NSJ-37</strain>
    </source>
</reference>
<dbReference type="EMBL" id="JACRSX010000002">
    <property type="protein sequence ID" value="MBC8561464.1"/>
    <property type="molecule type" value="Genomic_DNA"/>
</dbReference>
<dbReference type="RefSeq" id="WP_249297141.1">
    <property type="nucleotide sequence ID" value="NZ_JACRSX010000002.1"/>
</dbReference>
<gene>
    <name evidence="1" type="ORF">H8704_02250</name>
</gene>
<keyword evidence="1" id="KW-0966">Cell projection</keyword>
<sequence>MDVRNCKMCGNLFNYTGSPLCPACNNKMEKKFSEVKDYIRENPTSSISVVSEEMEVPIQQLKRWIREERLSFSKESGVVIQCEKCGAPILTGRFCKECKRTMTKSLESLYSVNAAGSDRKKGSESARMRFIDK</sequence>
<evidence type="ECO:0000313" key="1">
    <source>
        <dbReference type="EMBL" id="MBC8561464.1"/>
    </source>
</evidence>
<keyword evidence="2" id="KW-1185">Reference proteome</keyword>
<protein>
    <submittedName>
        <fullName evidence="1">Flagellar protein</fullName>
    </submittedName>
</protein>
<comment type="caution">
    <text evidence="1">The sequence shown here is derived from an EMBL/GenBank/DDBJ whole genome shotgun (WGS) entry which is preliminary data.</text>
</comment>
<evidence type="ECO:0000313" key="2">
    <source>
        <dbReference type="Proteomes" id="UP000606193"/>
    </source>
</evidence>
<keyword evidence="1" id="KW-0969">Cilium</keyword>